<keyword evidence="2" id="KW-0812">Transmembrane</keyword>
<evidence type="ECO:0000313" key="4">
    <source>
        <dbReference type="Proteomes" id="UP001157125"/>
    </source>
</evidence>
<name>A0ABQ6IJ47_9MICO</name>
<keyword evidence="4" id="KW-1185">Reference proteome</keyword>
<feature type="transmembrane region" description="Helical" evidence="2">
    <location>
        <begin position="198"/>
        <end position="218"/>
    </location>
</feature>
<keyword evidence="2" id="KW-0472">Membrane</keyword>
<protein>
    <submittedName>
        <fullName evidence="3">Uncharacterized protein</fullName>
    </submittedName>
</protein>
<evidence type="ECO:0000256" key="2">
    <source>
        <dbReference type="SAM" id="Phobius"/>
    </source>
</evidence>
<evidence type="ECO:0000313" key="3">
    <source>
        <dbReference type="EMBL" id="GMA36757.1"/>
    </source>
</evidence>
<comment type="caution">
    <text evidence="3">The sequence shown here is derived from an EMBL/GenBank/DDBJ whole genome shotgun (WGS) entry which is preliminary data.</text>
</comment>
<proteinExistence type="predicted"/>
<keyword evidence="2" id="KW-1133">Transmembrane helix</keyword>
<dbReference type="Proteomes" id="UP001157125">
    <property type="component" value="Unassembled WGS sequence"/>
</dbReference>
<organism evidence="3 4">
    <name type="scientific">Demequina litorisediminis</name>
    <dbReference type="NCBI Taxonomy" id="1849022"/>
    <lineage>
        <taxon>Bacteria</taxon>
        <taxon>Bacillati</taxon>
        <taxon>Actinomycetota</taxon>
        <taxon>Actinomycetes</taxon>
        <taxon>Micrococcales</taxon>
        <taxon>Demequinaceae</taxon>
        <taxon>Demequina</taxon>
    </lineage>
</organism>
<feature type="compositionally biased region" description="Basic and acidic residues" evidence="1">
    <location>
        <begin position="265"/>
        <end position="280"/>
    </location>
</feature>
<evidence type="ECO:0000256" key="1">
    <source>
        <dbReference type="SAM" id="MobiDB-lite"/>
    </source>
</evidence>
<reference evidence="4" key="1">
    <citation type="journal article" date="2019" name="Int. J. Syst. Evol. Microbiol.">
        <title>The Global Catalogue of Microorganisms (GCM) 10K type strain sequencing project: providing services to taxonomists for standard genome sequencing and annotation.</title>
        <authorList>
            <consortium name="The Broad Institute Genomics Platform"/>
            <consortium name="The Broad Institute Genome Sequencing Center for Infectious Disease"/>
            <person name="Wu L."/>
            <person name="Ma J."/>
        </authorList>
    </citation>
    <scope>NUCLEOTIDE SEQUENCE [LARGE SCALE GENOMIC DNA]</scope>
    <source>
        <strain evidence="4">NBRC 112299</strain>
    </source>
</reference>
<feature type="region of interest" description="Disordered" evidence="1">
    <location>
        <begin position="222"/>
        <end position="316"/>
    </location>
</feature>
<gene>
    <name evidence="3" type="ORF">GCM10025876_29610</name>
</gene>
<accession>A0ABQ6IJ47</accession>
<feature type="compositionally biased region" description="Basic residues" evidence="1">
    <location>
        <begin position="254"/>
        <end position="264"/>
    </location>
</feature>
<feature type="compositionally biased region" description="Basic residues" evidence="1">
    <location>
        <begin position="298"/>
        <end position="308"/>
    </location>
</feature>
<dbReference type="EMBL" id="BSUN01000001">
    <property type="protein sequence ID" value="GMA36757.1"/>
    <property type="molecule type" value="Genomic_DNA"/>
</dbReference>
<feature type="transmembrane region" description="Helical" evidence="2">
    <location>
        <begin position="20"/>
        <end position="42"/>
    </location>
</feature>
<sequence>MKPAAARLLLLGTAGATRRLLGIVAGVAVGVAMLLVLLGAYLHMPERDARSAWQVGVGERIALDEEGNTLPPAPSDDVLLHGSRQDYFDGQVISVTSVAVTDSTSVAFPAGLDVLAPGEFYASPAVMDLVATTPADEFKNRYGTLKGVIPEEALRGPDELAVLAGADWDTLASDSSTRVQEEFDTVGQRYNATTYRTILAIGSVALLVPIVLLIGVVAQARRRPAPGATGHREAHRRGQACRGGAVRPRNGRGNARRWPSRHRPRDPVAQRGRDPRDQRHAVIRRGPRSVDAVDAGGRGRRDRPRCRHGVVAGVSR</sequence>